<dbReference type="STRING" id="56107.Cylst_4187"/>
<dbReference type="Pfam" id="PF13320">
    <property type="entry name" value="GH123_cat"/>
    <property type="match status" value="1"/>
</dbReference>
<reference evidence="3" key="1">
    <citation type="submission" date="2012-06" db="EMBL/GenBank/DDBJ databases">
        <title>Finished chromosome of genome of Cylindrospermum stagnale PCC 7417.</title>
        <authorList>
            <consortium name="US DOE Joint Genome Institute"/>
            <person name="Gugger M."/>
            <person name="Coursin T."/>
            <person name="Rippka R."/>
            <person name="Tandeau De Marsac N."/>
            <person name="Huntemann M."/>
            <person name="Wei C.-L."/>
            <person name="Han J."/>
            <person name="Detter J.C."/>
            <person name="Han C."/>
            <person name="Tapia R."/>
            <person name="Chen A."/>
            <person name="Kyrpides N."/>
            <person name="Mavromatis K."/>
            <person name="Markowitz V."/>
            <person name="Szeto E."/>
            <person name="Ivanova N."/>
            <person name="Pagani I."/>
            <person name="Pati A."/>
            <person name="Goodwin L."/>
            <person name="Nordberg H.P."/>
            <person name="Cantor M.N."/>
            <person name="Hua S.X."/>
            <person name="Woyke T."/>
            <person name="Kerfeld C.A."/>
        </authorList>
    </citation>
    <scope>NUCLEOTIDE SEQUENCE [LARGE SCALE GENOMIC DNA]</scope>
    <source>
        <strain evidence="3">PCC 7417</strain>
    </source>
</reference>
<dbReference type="eggNOG" id="COG1572">
    <property type="taxonomic scope" value="Bacteria"/>
</dbReference>
<name>K9X1C8_9NOST</name>
<dbReference type="RefSeq" id="WP_015209530.1">
    <property type="nucleotide sequence ID" value="NC_019757.1"/>
</dbReference>
<sequence>MQGFKLTSQIIIWTVLALATFSCALGVAKQSSSNGPAIWVAQSLERIAQSQNPGSSSSVKLYAARGEYESFQIGIKSLQGGLTNVNVSVSDLSGLNNQVIPKSNITLYREHYVRVVNSSPKENRSSNPPLQPGWYADGLIPFVNPETKAELSGAKLDAVPFKLDAGSNQPIWVDVFVPNNAKPGLYKGTFTVGSNQGNFTGEISLKVWNFELPLKPSLKSSFLVWEARSKSTFVELLKHKIMPVGNINPADERELIDKWGLSSVRLPFWSGANNRTCRMNLAPSVEEIKASAAKHQSDLFLYVYSVDEIDNCQNLNQAIKQWLRNVKQAGVANLVVMTPVSELYDHNFFAGSPGVDVWVVSPPMYYQAGSSVSDVLKNKGKVWFYTALVPDDYSPKWQVDFEPINFRIPHGFINQSLGLTGALYWRVDFWTDDPWNNVETLFQDGNHYPGEGMLVYPGQQVGIEGVVPSMRLKWLRDGVEDYEYIQILKELGRGDWALEVSRKVGRDWKDWTRDPQALELARRQMGEEIERISTQ</sequence>
<feature type="domain" description="Glycoside hydrolase 123 catalytic" evidence="1">
    <location>
        <begin position="341"/>
        <end position="488"/>
    </location>
</feature>
<dbReference type="Pfam" id="PF22680">
    <property type="entry name" value="Glyco_hydro_123_N_2"/>
    <property type="match status" value="1"/>
</dbReference>
<accession>K9X1C8</accession>
<evidence type="ECO:0000313" key="3">
    <source>
        <dbReference type="EMBL" id="AFZ26288.1"/>
    </source>
</evidence>
<dbReference type="OrthoDB" id="177619at2"/>
<evidence type="ECO:0000313" key="4">
    <source>
        <dbReference type="Proteomes" id="UP000010475"/>
    </source>
</evidence>
<evidence type="ECO:0000259" key="2">
    <source>
        <dbReference type="Pfam" id="PF22680"/>
    </source>
</evidence>
<evidence type="ECO:0000259" key="1">
    <source>
        <dbReference type="Pfam" id="PF13320"/>
    </source>
</evidence>
<dbReference type="PROSITE" id="PS51257">
    <property type="entry name" value="PROKAR_LIPOPROTEIN"/>
    <property type="match status" value="1"/>
</dbReference>
<dbReference type="EMBL" id="CP003642">
    <property type="protein sequence ID" value="AFZ26288.1"/>
    <property type="molecule type" value="Genomic_DNA"/>
</dbReference>
<protein>
    <submittedName>
        <fullName evidence="3">Uncharacterized protein</fullName>
    </submittedName>
</protein>
<dbReference type="Proteomes" id="UP000010475">
    <property type="component" value="Chromosome"/>
</dbReference>
<organism evidence="3 4">
    <name type="scientific">Cylindrospermum stagnale PCC 7417</name>
    <dbReference type="NCBI Taxonomy" id="56107"/>
    <lineage>
        <taxon>Bacteria</taxon>
        <taxon>Bacillati</taxon>
        <taxon>Cyanobacteriota</taxon>
        <taxon>Cyanophyceae</taxon>
        <taxon>Nostocales</taxon>
        <taxon>Nostocaceae</taxon>
        <taxon>Cylindrospermum</taxon>
    </lineage>
</organism>
<gene>
    <name evidence="3" type="ORF">Cylst_4187</name>
</gene>
<feature type="domain" description="Glycoside hydrolase 123 N-terminal" evidence="2">
    <location>
        <begin position="54"/>
        <end position="192"/>
    </location>
</feature>
<dbReference type="InterPro" id="IPR053850">
    <property type="entry name" value="Glyco_hydro_123_N_2"/>
</dbReference>
<proteinExistence type="predicted"/>
<dbReference type="KEGG" id="csg:Cylst_4187"/>
<dbReference type="AlphaFoldDB" id="K9X1C8"/>
<dbReference type="HOGENOM" id="CLU_026146_0_0_3"/>
<keyword evidence="4" id="KW-1185">Reference proteome</keyword>
<dbReference type="InterPro" id="IPR025150">
    <property type="entry name" value="GH123_cat"/>
</dbReference>